<dbReference type="Pfam" id="PF07715">
    <property type="entry name" value="Plug"/>
    <property type="match status" value="1"/>
</dbReference>
<keyword evidence="3 8" id="KW-1134">Transmembrane beta strand</keyword>
<dbReference type="EMBL" id="NPZB01000002">
    <property type="protein sequence ID" value="PNS07619.1"/>
    <property type="molecule type" value="Genomic_DNA"/>
</dbReference>
<gene>
    <name evidence="13" type="ORF">Lysil_1795</name>
</gene>
<dbReference type="PROSITE" id="PS52016">
    <property type="entry name" value="TONB_DEPENDENT_REC_3"/>
    <property type="match status" value="1"/>
</dbReference>
<dbReference type="GO" id="GO:0009279">
    <property type="term" value="C:cell outer membrane"/>
    <property type="evidence" value="ECO:0007669"/>
    <property type="project" value="UniProtKB-SubCell"/>
</dbReference>
<comment type="similarity">
    <text evidence="8">Belongs to the TonB-dependent receptor family.</text>
</comment>
<evidence type="ECO:0000313" key="13">
    <source>
        <dbReference type="EMBL" id="PNS07619.1"/>
    </source>
</evidence>
<evidence type="ECO:0000259" key="11">
    <source>
        <dbReference type="Pfam" id="PF07715"/>
    </source>
</evidence>
<dbReference type="PANTHER" id="PTHR30069:SF29">
    <property type="entry name" value="HEMOGLOBIN AND HEMOGLOBIN-HAPTOGLOBIN-BINDING PROTEIN 1-RELATED"/>
    <property type="match status" value="1"/>
</dbReference>
<dbReference type="Proteomes" id="UP000236220">
    <property type="component" value="Unassembled WGS sequence"/>
</dbReference>
<dbReference type="InterPro" id="IPR041700">
    <property type="entry name" value="OMP_b-brl_3"/>
</dbReference>
<dbReference type="InterPro" id="IPR037066">
    <property type="entry name" value="Plug_dom_sf"/>
</dbReference>
<keyword evidence="4 8" id="KW-0812">Transmembrane</keyword>
<comment type="caution">
    <text evidence="13">The sequence shown here is derived from an EMBL/GenBank/DDBJ whole genome shotgun (WGS) entry which is preliminary data.</text>
</comment>
<dbReference type="InterPro" id="IPR036942">
    <property type="entry name" value="Beta-barrel_TonB_sf"/>
</dbReference>
<keyword evidence="14" id="KW-1185">Reference proteome</keyword>
<evidence type="ECO:0000256" key="8">
    <source>
        <dbReference type="PROSITE-ProRule" id="PRU01360"/>
    </source>
</evidence>
<dbReference type="InterPro" id="IPR039426">
    <property type="entry name" value="TonB-dep_rcpt-like"/>
</dbReference>
<feature type="compositionally biased region" description="Low complexity" evidence="9">
    <location>
        <begin position="43"/>
        <end position="53"/>
    </location>
</feature>
<evidence type="ECO:0000256" key="6">
    <source>
        <dbReference type="ARBA" id="ARBA00023136"/>
    </source>
</evidence>
<accession>A0A2K1PXV7</accession>
<dbReference type="Pfam" id="PF14905">
    <property type="entry name" value="OMP_b-brl_3"/>
    <property type="match status" value="1"/>
</dbReference>
<feature type="chain" id="PRO_5014426084" evidence="10">
    <location>
        <begin position="32"/>
        <end position="748"/>
    </location>
</feature>
<sequence>MRRSSATADQKRGLRLLQAALPLCIASGVQAQTAPETPVQAQVQATPQAPAQTSANKKPNTLGTVVVSGTRPDVVSAIDRKSYNVANDLMAASGSIGDVLGNLPSVEIDAQGNPSLRGDSSVQILIDGKTSTMMSPANRAETLQSLPADMVDRVEVITNPSAAFKPDGSSGIINIITKKDRKPGTTGLLRAGAGTDGRVNLGGVLNHARGPLSISANASLRRDVPWRPYTDTRTRIDPATGTTDSHQDSLFKSERKTAAVGATVDYDVTSADRLSVGYNYSRRTGSPRIRETNTVDQSGVLVSDYDRIGSGSEVETNTEATARYRHTFAEPGREFTFDLRRGQSIEHQFRRYTNVYRTPAGLIEIDDQRPDANEIQSEATAEYKQGLAGGKLLLGYDVQRNSADYQARGDIIDPVTGQATPDPTLTNRFLYTQTTNAVYGTYGRKFVDKWSAMLGLRLENTVTDGRQVDTAQRNRKSYSRAYPTLHLQYDLSDTRNMRFSYSKRIYRPDIEDLNPYPVFSDPLNQRAGNPNLKPRETNSFEASYAFEGAITSWDATAYYRKTNNAFTVVSRFISPTVLLTTHENLGRNTATGVDFSARGKLTPTLGYKISGNINYNQFDGSNLGIPVTSGYSNSLKTGLDYQPSKRDLVQLGIQYRGRRPMAQGYQLPMTTANVGYRRTFANRSTAVLALSDLFDSARERSRIDSPILVESSIRRRSRRTLSLTYSIPLGGGKPETPTDLFESGADHQ</sequence>
<reference evidence="13 14" key="1">
    <citation type="submission" date="2017-08" db="EMBL/GenBank/DDBJ databases">
        <title>Lysobacter sylvestris genome.</title>
        <authorList>
            <person name="Zhang D.-C."/>
            <person name="Albuquerque L."/>
            <person name="Franca L."/>
            <person name="Froufe H.J.C."/>
            <person name="Barroso C."/>
            <person name="Egas C."/>
            <person name="Da Costa M."/>
            <person name="Margesin R."/>
        </authorList>
    </citation>
    <scope>NUCLEOTIDE SEQUENCE [LARGE SCALE GENOMIC DNA]</scope>
    <source>
        <strain evidence="13 14">AM20-91</strain>
    </source>
</reference>
<keyword evidence="6 8" id="KW-0472">Membrane</keyword>
<dbReference type="Gene3D" id="2.40.170.20">
    <property type="entry name" value="TonB-dependent receptor, beta-barrel domain"/>
    <property type="match status" value="1"/>
</dbReference>
<feature type="region of interest" description="Disordered" evidence="9">
    <location>
        <begin position="43"/>
        <end position="62"/>
    </location>
</feature>
<evidence type="ECO:0000256" key="10">
    <source>
        <dbReference type="SAM" id="SignalP"/>
    </source>
</evidence>
<keyword evidence="5 10" id="KW-0732">Signal</keyword>
<protein>
    <submittedName>
        <fullName evidence="13">TonB-dependent Receptor Plug Domain</fullName>
    </submittedName>
</protein>
<organism evidence="13 14">
    <name type="scientific">Solilutibacter silvestris</name>
    <dbReference type="NCBI Taxonomy" id="1645665"/>
    <lineage>
        <taxon>Bacteria</taxon>
        <taxon>Pseudomonadati</taxon>
        <taxon>Pseudomonadota</taxon>
        <taxon>Gammaproteobacteria</taxon>
        <taxon>Lysobacterales</taxon>
        <taxon>Lysobacteraceae</taxon>
        <taxon>Solilutibacter</taxon>
    </lineage>
</organism>
<keyword evidence="7 8" id="KW-0998">Cell outer membrane</keyword>
<dbReference type="InterPro" id="IPR012910">
    <property type="entry name" value="Plug_dom"/>
</dbReference>
<feature type="domain" description="TonB-dependent receptor plug" evidence="11">
    <location>
        <begin position="92"/>
        <end position="166"/>
    </location>
</feature>
<evidence type="ECO:0000256" key="3">
    <source>
        <dbReference type="ARBA" id="ARBA00022452"/>
    </source>
</evidence>
<proteinExistence type="inferred from homology"/>
<name>A0A2K1PXV7_9GAMM</name>
<dbReference type="AlphaFoldDB" id="A0A2K1PXV7"/>
<evidence type="ECO:0000259" key="12">
    <source>
        <dbReference type="Pfam" id="PF14905"/>
    </source>
</evidence>
<feature type="domain" description="Outer membrane protein beta-barrel" evidence="12">
    <location>
        <begin position="326"/>
        <end position="725"/>
    </location>
</feature>
<feature type="region of interest" description="Disordered" evidence="9">
    <location>
        <begin position="229"/>
        <end position="250"/>
    </location>
</feature>
<evidence type="ECO:0000256" key="9">
    <source>
        <dbReference type="SAM" id="MobiDB-lite"/>
    </source>
</evidence>
<evidence type="ECO:0000256" key="2">
    <source>
        <dbReference type="ARBA" id="ARBA00022448"/>
    </source>
</evidence>
<dbReference type="GO" id="GO:0015344">
    <property type="term" value="F:siderophore uptake transmembrane transporter activity"/>
    <property type="evidence" value="ECO:0007669"/>
    <property type="project" value="TreeGrafter"/>
</dbReference>
<evidence type="ECO:0000313" key="14">
    <source>
        <dbReference type="Proteomes" id="UP000236220"/>
    </source>
</evidence>
<comment type="subcellular location">
    <subcellularLocation>
        <location evidence="1 8">Cell outer membrane</location>
        <topology evidence="1 8">Multi-pass membrane protein</topology>
    </subcellularLocation>
</comment>
<dbReference type="Gene3D" id="2.170.130.10">
    <property type="entry name" value="TonB-dependent receptor, plug domain"/>
    <property type="match status" value="1"/>
</dbReference>
<evidence type="ECO:0000256" key="4">
    <source>
        <dbReference type="ARBA" id="ARBA00022692"/>
    </source>
</evidence>
<evidence type="ECO:0000256" key="5">
    <source>
        <dbReference type="ARBA" id="ARBA00022729"/>
    </source>
</evidence>
<feature type="signal peptide" evidence="10">
    <location>
        <begin position="1"/>
        <end position="31"/>
    </location>
</feature>
<dbReference type="SUPFAM" id="SSF56935">
    <property type="entry name" value="Porins"/>
    <property type="match status" value="1"/>
</dbReference>
<evidence type="ECO:0000256" key="1">
    <source>
        <dbReference type="ARBA" id="ARBA00004571"/>
    </source>
</evidence>
<feature type="region of interest" description="Disordered" evidence="9">
    <location>
        <begin position="728"/>
        <end position="748"/>
    </location>
</feature>
<evidence type="ECO:0000256" key="7">
    <source>
        <dbReference type="ARBA" id="ARBA00023237"/>
    </source>
</evidence>
<keyword evidence="2 8" id="KW-0813">Transport</keyword>
<keyword evidence="13" id="KW-0675">Receptor</keyword>
<dbReference type="PANTHER" id="PTHR30069">
    <property type="entry name" value="TONB-DEPENDENT OUTER MEMBRANE RECEPTOR"/>
    <property type="match status" value="1"/>
</dbReference>
<dbReference type="GO" id="GO:0044718">
    <property type="term" value="P:siderophore transmembrane transport"/>
    <property type="evidence" value="ECO:0007669"/>
    <property type="project" value="TreeGrafter"/>
</dbReference>